<dbReference type="GO" id="GO:0042956">
    <property type="term" value="P:maltodextrin transmembrane transport"/>
    <property type="evidence" value="ECO:0007669"/>
    <property type="project" value="TreeGrafter"/>
</dbReference>
<dbReference type="CDD" id="cd13586">
    <property type="entry name" value="PBP2_Maltose_binding_like"/>
    <property type="match status" value="1"/>
</dbReference>
<dbReference type="Pfam" id="PF13416">
    <property type="entry name" value="SBP_bac_8"/>
    <property type="match status" value="1"/>
</dbReference>
<keyword evidence="4 5" id="KW-0732">Signal</keyword>
<reference evidence="6 7" key="1">
    <citation type="submission" date="2020-06" db="EMBL/GenBank/DDBJ databases">
        <authorList>
            <person name="Chanama M."/>
        </authorList>
    </citation>
    <scope>NUCLEOTIDE SEQUENCE [LARGE SCALE GENOMIC DNA]</scope>
    <source>
        <strain evidence="6 7">TBRC6557</strain>
    </source>
</reference>
<dbReference type="GO" id="GO:0055052">
    <property type="term" value="C:ATP-binding cassette (ABC) transporter complex, substrate-binding subunit-containing"/>
    <property type="evidence" value="ECO:0007669"/>
    <property type="project" value="TreeGrafter"/>
</dbReference>
<dbReference type="Proteomes" id="UP000546126">
    <property type="component" value="Unassembled WGS sequence"/>
</dbReference>
<dbReference type="EMBL" id="JABWGO010000001">
    <property type="protein sequence ID" value="NUW39179.1"/>
    <property type="molecule type" value="Genomic_DNA"/>
</dbReference>
<dbReference type="PRINTS" id="PR00181">
    <property type="entry name" value="MALTOSEBP"/>
</dbReference>
<name>A0A7Y6IJ04_9ACTN</name>
<sequence>MRKRAMGAAAHLAALSALAVAVTACGGGGDKAAPSAAPTGSSGATAPAAQGGKLVIWADPNRVKALKPFAEQFGTDNGVTVEVKEISKDNQQVFLTASQQGSGPDIMVGAHDWIGNLVQNGAIDPVNLTEEQKAAFPEIAMKAVTFNGQVYAAPYAVENIALIRNTDLAPDAPATIEDLVAKGKALKEAGKVKEVLCLPVAQKGDAFHVYPIFASGGGALFGATSTGDPDPKKVLVGSADSVKAFDRLKELGEKGEGALKTSITNENYIATFAAKKCAFLISGPWAMGDVKKGGFPYDITPVPSFKGGKPATPFVGVQSFFVAAKGKNKALAQEFVANYVTNKDVAKALYAADPRPPALTAALQEVQAADADAGKFMEAGKNGFPMPAIPEMAAIWEPFGIAEAAVVKGGDPAKSAEAAQKAIDSSIKN</sequence>
<evidence type="ECO:0000256" key="5">
    <source>
        <dbReference type="SAM" id="SignalP"/>
    </source>
</evidence>
<comment type="caution">
    <text evidence="6">The sequence shown here is derived from an EMBL/GenBank/DDBJ whole genome shotgun (WGS) entry which is preliminary data.</text>
</comment>
<evidence type="ECO:0000313" key="7">
    <source>
        <dbReference type="Proteomes" id="UP000546126"/>
    </source>
</evidence>
<keyword evidence="7" id="KW-1185">Reference proteome</keyword>
<dbReference type="SUPFAM" id="SSF53850">
    <property type="entry name" value="Periplasmic binding protein-like II"/>
    <property type="match status" value="1"/>
</dbReference>
<dbReference type="AlphaFoldDB" id="A0A7Y6IJ04"/>
<dbReference type="PANTHER" id="PTHR30061">
    <property type="entry name" value="MALTOSE-BINDING PERIPLASMIC PROTEIN"/>
    <property type="match status" value="1"/>
</dbReference>
<dbReference type="PROSITE" id="PS51257">
    <property type="entry name" value="PROKAR_LIPOPROTEIN"/>
    <property type="match status" value="1"/>
</dbReference>
<dbReference type="GO" id="GO:0015144">
    <property type="term" value="F:carbohydrate transmembrane transporter activity"/>
    <property type="evidence" value="ECO:0007669"/>
    <property type="project" value="InterPro"/>
</dbReference>
<comment type="similarity">
    <text evidence="1">Belongs to the bacterial solute-binding protein 1 family.</text>
</comment>
<dbReference type="GO" id="GO:0015768">
    <property type="term" value="P:maltose transport"/>
    <property type="evidence" value="ECO:0007669"/>
    <property type="project" value="TreeGrafter"/>
</dbReference>
<dbReference type="InterPro" id="IPR006059">
    <property type="entry name" value="SBP"/>
</dbReference>
<protein>
    <submittedName>
        <fullName evidence="6">Maltose ABC transporter substrate-binding protein</fullName>
    </submittedName>
</protein>
<evidence type="ECO:0000256" key="4">
    <source>
        <dbReference type="ARBA" id="ARBA00022729"/>
    </source>
</evidence>
<evidence type="ECO:0000313" key="6">
    <source>
        <dbReference type="EMBL" id="NUW39179.1"/>
    </source>
</evidence>
<proteinExistence type="inferred from homology"/>
<evidence type="ECO:0000256" key="3">
    <source>
        <dbReference type="ARBA" id="ARBA00022597"/>
    </source>
</evidence>
<organism evidence="6 7">
    <name type="scientific">Nonomuraea rhodomycinica</name>
    <dbReference type="NCBI Taxonomy" id="1712872"/>
    <lineage>
        <taxon>Bacteria</taxon>
        <taxon>Bacillati</taxon>
        <taxon>Actinomycetota</taxon>
        <taxon>Actinomycetes</taxon>
        <taxon>Streptosporangiales</taxon>
        <taxon>Streptosporangiaceae</taxon>
        <taxon>Nonomuraea</taxon>
    </lineage>
</organism>
<dbReference type="RefSeq" id="WP_175598757.1">
    <property type="nucleotide sequence ID" value="NZ_JABWGO010000001.1"/>
</dbReference>
<dbReference type="GO" id="GO:1901982">
    <property type="term" value="F:maltose binding"/>
    <property type="evidence" value="ECO:0007669"/>
    <property type="project" value="TreeGrafter"/>
</dbReference>
<dbReference type="Gene3D" id="3.40.190.10">
    <property type="entry name" value="Periplasmic binding protein-like II"/>
    <property type="match status" value="2"/>
</dbReference>
<evidence type="ECO:0000256" key="1">
    <source>
        <dbReference type="ARBA" id="ARBA00008520"/>
    </source>
</evidence>
<dbReference type="PANTHER" id="PTHR30061:SF50">
    <property type="entry name" value="MALTOSE_MALTODEXTRIN-BINDING PERIPLASMIC PROTEIN"/>
    <property type="match status" value="1"/>
</dbReference>
<feature type="chain" id="PRO_5039234579" evidence="5">
    <location>
        <begin position="20"/>
        <end position="429"/>
    </location>
</feature>
<gene>
    <name evidence="6" type="ORF">HT134_03410</name>
</gene>
<keyword evidence="3" id="KW-0762">Sugar transport</keyword>
<evidence type="ECO:0000256" key="2">
    <source>
        <dbReference type="ARBA" id="ARBA00022448"/>
    </source>
</evidence>
<feature type="signal peptide" evidence="5">
    <location>
        <begin position="1"/>
        <end position="19"/>
    </location>
</feature>
<accession>A0A7Y6IJ04</accession>
<keyword evidence="2" id="KW-0813">Transport</keyword>
<dbReference type="InterPro" id="IPR006060">
    <property type="entry name" value="Maltose/Cyclodextrin-bd"/>
</dbReference>